<evidence type="ECO:0000256" key="5">
    <source>
        <dbReference type="SAM" id="MobiDB-lite"/>
    </source>
</evidence>
<evidence type="ECO:0000256" key="3">
    <source>
        <dbReference type="PROSITE-ProRule" id="PRU00023"/>
    </source>
</evidence>
<feature type="repeat" description="ANK" evidence="3">
    <location>
        <begin position="65"/>
        <end position="97"/>
    </location>
</feature>
<dbReference type="SUPFAM" id="SSF47769">
    <property type="entry name" value="SAM/Pointed domain"/>
    <property type="match status" value="1"/>
</dbReference>
<evidence type="ECO:0000256" key="4">
    <source>
        <dbReference type="SAM" id="Coils"/>
    </source>
</evidence>
<dbReference type="Gene3D" id="1.10.150.50">
    <property type="entry name" value="Transcription Factor, Ets-1"/>
    <property type="match status" value="1"/>
</dbReference>
<dbReference type="InterPro" id="IPR013761">
    <property type="entry name" value="SAM/pointed_sf"/>
</dbReference>
<evidence type="ECO:0000256" key="1">
    <source>
        <dbReference type="ARBA" id="ARBA00022737"/>
    </source>
</evidence>
<dbReference type="Proteomes" id="UP001195483">
    <property type="component" value="Unassembled WGS sequence"/>
</dbReference>
<dbReference type="PANTHER" id="PTHR24201">
    <property type="entry name" value="ANK_REP_REGION DOMAIN-CONTAINING PROTEIN"/>
    <property type="match status" value="1"/>
</dbReference>
<feature type="coiled-coil region" evidence="4">
    <location>
        <begin position="137"/>
        <end position="168"/>
    </location>
</feature>
<keyword evidence="1" id="KW-0677">Repeat</keyword>
<dbReference type="SMART" id="SM00248">
    <property type="entry name" value="ANK"/>
    <property type="match status" value="3"/>
</dbReference>
<dbReference type="PANTHER" id="PTHR24201:SF15">
    <property type="entry name" value="ANKYRIN REPEAT DOMAIN-CONTAINING PROTEIN 66"/>
    <property type="match status" value="1"/>
</dbReference>
<reference evidence="7" key="1">
    <citation type="journal article" date="2021" name="Genome Biol. Evol.">
        <title>A High-Quality Reference Genome for a Parasitic Bivalve with Doubly Uniparental Inheritance (Bivalvia: Unionida).</title>
        <authorList>
            <person name="Smith C.H."/>
        </authorList>
    </citation>
    <scope>NUCLEOTIDE SEQUENCE</scope>
    <source>
        <strain evidence="7">CHS0354</strain>
    </source>
</reference>
<name>A0AAE0RU14_9BIVA</name>
<dbReference type="Gene3D" id="1.25.40.20">
    <property type="entry name" value="Ankyrin repeat-containing domain"/>
    <property type="match status" value="1"/>
</dbReference>
<comment type="caution">
    <text evidence="7">The sequence shown here is derived from an EMBL/GenBank/DDBJ whole genome shotgun (WGS) entry which is preliminary data.</text>
</comment>
<dbReference type="InterPro" id="IPR050776">
    <property type="entry name" value="Ank_Repeat/CDKN_Inhibitor"/>
</dbReference>
<dbReference type="PROSITE" id="PS50297">
    <property type="entry name" value="ANK_REP_REGION"/>
    <property type="match status" value="2"/>
</dbReference>
<dbReference type="InterPro" id="IPR002110">
    <property type="entry name" value="Ankyrin_rpt"/>
</dbReference>
<evidence type="ECO:0000313" key="8">
    <source>
        <dbReference type="Proteomes" id="UP001195483"/>
    </source>
</evidence>
<feature type="compositionally biased region" description="Polar residues" evidence="5">
    <location>
        <begin position="383"/>
        <end position="398"/>
    </location>
</feature>
<feature type="region of interest" description="Disordered" evidence="5">
    <location>
        <begin position="371"/>
        <end position="398"/>
    </location>
</feature>
<dbReference type="AlphaFoldDB" id="A0AAE0RU14"/>
<gene>
    <name evidence="7" type="ORF">CHS0354_028343</name>
</gene>
<evidence type="ECO:0000313" key="7">
    <source>
        <dbReference type="EMBL" id="KAK3579515.1"/>
    </source>
</evidence>
<dbReference type="Pfam" id="PF00536">
    <property type="entry name" value="SAM_1"/>
    <property type="match status" value="1"/>
</dbReference>
<dbReference type="SMART" id="SM00454">
    <property type="entry name" value="SAM"/>
    <property type="match status" value="1"/>
</dbReference>
<feature type="domain" description="SAM" evidence="6">
    <location>
        <begin position="421"/>
        <end position="486"/>
    </location>
</feature>
<dbReference type="EMBL" id="JAEAOA010001694">
    <property type="protein sequence ID" value="KAK3579515.1"/>
    <property type="molecule type" value="Genomic_DNA"/>
</dbReference>
<keyword evidence="8" id="KW-1185">Reference proteome</keyword>
<sequence length="498" mass="55335">MEEEKFHRAARDGFLDILRSATRKDLSETDEDGMTPVHWAASHGNLDALKMTLMRGGDQNKQDLLGYTPLHYAAQNGHLNCVTYLVNFGANPWMMDNEFHTALELAVTHNREEISRFLDNAQAMQQSKNPKVVQSLKEKALKDADRNAKNYEKLQDKVAKEAEKERRRFEKLGQGTIRQNGDIDSVTKISPFKKLTLRLKSGTAKSKTSFGTNQHFSHLAQGTKKGGAARKILQKMSNNDSHSVMEFKVSETDPSGKRTLKSVNGLGIPKNGQVLYMTNREAENTGSRPALANVFPESSISRKGRWKSESDLLDSGIDSFGSGDQGEDEDEKAGIFCRPEFGKISFLNKFSSTGAFLVPIEVDADDIDSGTLNGDSEMDATVKRTSSTKSDSIGSTGSLQERMKDLPWKAEDVDNLDDDDEEETILTPTLLFLECCGLSHYTHLFAQAEVDMEALLLLSDKDLTEMGLPLGPRRKLTEAINRRKEVLAQKSAMADTML</sequence>
<protein>
    <recommendedName>
        <fullName evidence="6">SAM domain-containing protein</fullName>
    </recommendedName>
</protein>
<dbReference type="PROSITE" id="PS50088">
    <property type="entry name" value="ANK_REPEAT"/>
    <property type="match status" value="2"/>
</dbReference>
<proteinExistence type="predicted"/>
<dbReference type="InterPro" id="IPR001660">
    <property type="entry name" value="SAM"/>
</dbReference>
<keyword evidence="2 3" id="KW-0040">ANK repeat</keyword>
<evidence type="ECO:0000256" key="2">
    <source>
        <dbReference type="ARBA" id="ARBA00023043"/>
    </source>
</evidence>
<evidence type="ECO:0000259" key="6">
    <source>
        <dbReference type="SMART" id="SM00454"/>
    </source>
</evidence>
<dbReference type="Pfam" id="PF12796">
    <property type="entry name" value="Ank_2"/>
    <property type="match status" value="1"/>
</dbReference>
<accession>A0AAE0RU14</accession>
<dbReference type="SUPFAM" id="SSF48403">
    <property type="entry name" value="Ankyrin repeat"/>
    <property type="match status" value="1"/>
</dbReference>
<dbReference type="InterPro" id="IPR036770">
    <property type="entry name" value="Ankyrin_rpt-contain_sf"/>
</dbReference>
<keyword evidence="4" id="KW-0175">Coiled coil</keyword>
<organism evidence="7 8">
    <name type="scientific">Potamilus streckersoni</name>
    <dbReference type="NCBI Taxonomy" id="2493646"/>
    <lineage>
        <taxon>Eukaryota</taxon>
        <taxon>Metazoa</taxon>
        <taxon>Spiralia</taxon>
        <taxon>Lophotrochozoa</taxon>
        <taxon>Mollusca</taxon>
        <taxon>Bivalvia</taxon>
        <taxon>Autobranchia</taxon>
        <taxon>Heteroconchia</taxon>
        <taxon>Palaeoheterodonta</taxon>
        <taxon>Unionida</taxon>
        <taxon>Unionoidea</taxon>
        <taxon>Unionidae</taxon>
        <taxon>Ambleminae</taxon>
        <taxon>Lampsilini</taxon>
        <taxon>Potamilus</taxon>
    </lineage>
</organism>
<feature type="repeat" description="ANK" evidence="3">
    <location>
        <begin position="32"/>
        <end position="64"/>
    </location>
</feature>
<reference evidence="7" key="3">
    <citation type="submission" date="2023-05" db="EMBL/GenBank/DDBJ databases">
        <authorList>
            <person name="Smith C.H."/>
        </authorList>
    </citation>
    <scope>NUCLEOTIDE SEQUENCE</scope>
    <source>
        <strain evidence="7">CHS0354</strain>
        <tissue evidence="7">Mantle</tissue>
    </source>
</reference>
<reference evidence="7" key="2">
    <citation type="journal article" date="2021" name="Genome Biol. Evol.">
        <title>Developing a high-quality reference genome for a parasitic bivalve with doubly uniparental inheritance (Bivalvia: Unionida).</title>
        <authorList>
            <person name="Smith C.H."/>
        </authorList>
    </citation>
    <scope>NUCLEOTIDE SEQUENCE</scope>
    <source>
        <strain evidence="7">CHS0354</strain>
        <tissue evidence="7">Mantle</tissue>
    </source>
</reference>